<comment type="similarity">
    <text evidence="6">Belongs to the major facilitator superfamily. Spinster (TC 2.A.1.49) family.</text>
</comment>
<dbReference type="PROSITE" id="PS50850">
    <property type="entry name" value="MFS"/>
    <property type="match status" value="1"/>
</dbReference>
<evidence type="ECO:0000259" key="8">
    <source>
        <dbReference type="PROSITE" id="PS50850"/>
    </source>
</evidence>
<keyword evidence="9" id="KW-1185">Reference proteome</keyword>
<dbReference type="FunFam" id="1.20.1250.20:FF:000520">
    <property type="entry name" value="Major facilitator superfamily protein"/>
    <property type="match status" value="1"/>
</dbReference>
<keyword evidence="5 7" id="KW-0472">Membrane</keyword>
<feature type="transmembrane region" description="Helical" evidence="7">
    <location>
        <begin position="132"/>
        <end position="154"/>
    </location>
</feature>
<dbReference type="InterPro" id="IPR020846">
    <property type="entry name" value="MFS_dom"/>
</dbReference>
<evidence type="ECO:0000256" key="4">
    <source>
        <dbReference type="ARBA" id="ARBA00022989"/>
    </source>
</evidence>
<dbReference type="Pfam" id="PF07690">
    <property type="entry name" value="MFS_1"/>
    <property type="match status" value="1"/>
</dbReference>
<dbReference type="AlphaFoldDB" id="A0A6P4CWU3"/>
<keyword evidence="3 7" id="KW-0812">Transmembrane</keyword>
<feature type="domain" description="Major facilitator superfamily (MFS) profile" evidence="8">
    <location>
        <begin position="7"/>
        <end position="434"/>
    </location>
</feature>
<dbReference type="CDD" id="cd17328">
    <property type="entry name" value="MFS_spinster_like"/>
    <property type="match status" value="1"/>
</dbReference>
<dbReference type="PANTHER" id="PTHR23505:SF52">
    <property type="entry name" value="MAJOR FACILITATOR SUPERFAMILY PROTEIN"/>
    <property type="match status" value="1"/>
</dbReference>
<dbReference type="InterPro" id="IPR011701">
    <property type="entry name" value="MFS"/>
</dbReference>
<accession>A0A6P4CWU3</accession>
<evidence type="ECO:0000256" key="2">
    <source>
        <dbReference type="ARBA" id="ARBA00022448"/>
    </source>
</evidence>
<evidence type="ECO:0000256" key="5">
    <source>
        <dbReference type="ARBA" id="ARBA00023136"/>
    </source>
</evidence>
<dbReference type="GO" id="GO:0022857">
    <property type="term" value="F:transmembrane transporter activity"/>
    <property type="evidence" value="ECO:0007669"/>
    <property type="project" value="InterPro"/>
</dbReference>
<dbReference type="PANTHER" id="PTHR23505">
    <property type="entry name" value="SPINSTER"/>
    <property type="match status" value="1"/>
</dbReference>
<dbReference type="KEGG" id="adu:107481794"/>
<evidence type="ECO:0000256" key="1">
    <source>
        <dbReference type="ARBA" id="ARBA00004141"/>
    </source>
</evidence>
<feature type="transmembrane region" description="Helical" evidence="7">
    <location>
        <begin position="251"/>
        <end position="273"/>
    </location>
</feature>
<keyword evidence="4 7" id="KW-1133">Transmembrane helix</keyword>
<dbReference type="GeneID" id="107481794"/>
<keyword evidence="2" id="KW-0813">Transport</keyword>
<dbReference type="SUPFAM" id="SSF103473">
    <property type="entry name" value="MFS general substrate transporter"/>
    <property type="match status" value="1"/>
</dbReference>
<evidence type="ECO:0000256" key="3">
    <source>
        <dbReference type="ARBA" id="ARBA00022692"/>
    </source>
</evidence>
<dbReference type="InterPro" id="IPR044770">
    <property type="entry name" value="MFS_spinster-like"/>
</dbReference>
<name>A0A6P4CWU3_ARADU</name>
<organism evidence="9 10">
    <name type="scientific">Arachis duranensis</name>
    <name type="common">Wild peanut</name>
    <dbReference type="NCBI Taxonomy" id="130453"/>
    <lineage>
        <taxon>Eukaryota</taxon>
        <taxon>Viridiplantae</taxon>
        <taxon>Streptophyta</taxon>
        <taxon>Embryophyta</taxon>
        <taxon>Tracheophyta</taxon>
        <taxon>Spermatophyta</taxon>
        <taxon>Magnoliopsida</taxon>
        <taxon>eudicotyledons</taxon>
        <taxon>Gunneridae</taxon>
        <taxon>Pentapetalae</taxon>
        <taxon>rosids</taxon>
        <taxon>fabids</taxon>
        <taxon>Fabales</taxon>
        <taxon>Fabaceae</taxon>
        <taxon>Papilionoideae</taxon>
        <taxon>50 kb inversion clade</taxon>
        <taxon>dalbergioids sensu lato</taxon>
        <taxon>Dalbergieae</taxon>
        <taxon>Pterocarpus clade</taxon>
        <taxon>Arachis</taxon>
    </lineage>
</organism>
<proteinExistence type="inferred from homology"/>
<dbReference type="OrthoDB" id="440755at2759"/>
<feature type="transmembrane region" description="Helical" evidence="7">
    <location>
        <begin position="370"/>
        <end position="390"/>
    </location>
</feature>
<reference evidence="9" key="1">
    <citation type="journal article" date="2016" name="Nat. Genet.">
        <title>The genome sequences of Arachis duranensis and Arachis ipaensis, the diploid ancestors of cultivated peanut.</title>
        <authorList>
            <person name="Bertioli D.J."/>
            <person name="Cannon S.B."/>
            <person name="Froenicke L."/>
            <person name="Huang G."/>
            <person name="Farmer A.D."/>
            <person name="Cannon E.K."/>
            <person name="Liu X."/>
            <person name="Gao D."/>
            <person name="Clevenger J."/>
            <person name="Dash S."/>
            <person name="Ren L."/>
            <person name="Moretzsohn M.C."/>
            <person name="Shirasawa K."/>
            <person name="Huang W."/>
            <person name="Vidigal B."/>
            <person name="Abernathy B."/>
            <person name="Chu Y."/>
            <person name="Niederhuth C.E."/>
            <person name="Umale P."/>
            <person name="Araujo A.C."/>
            <person name="Kozik A."/>
            <person name="Kim K.D."/>
            <person name="Burow M.D."/>
            <person name="Varshney R.K."/>
            <person name="Wang X."/>
            <person name="Zhang X."/>
            <person name="Barkley N."/>
            <person name="Guimaraes P.M."/>
            <person name="Isobe S."/>
            <person name="Guo B."/>
            <person name="Liao B."/>
            <person name="Stalker H.T."/>
            <person name="Schmitz R.J."/>
            <person name="Scheffler B.E."/>
            <person name="Leal-Bertioli S.C."/>
            <person name="Xun X."/>
            <person name="Jackson S.A."/>
            <person name="Michelmore R."/>
            <person name="Ozias-Akins P."/>
        </authorList>
    </citation>
    <scope>NUCLEOTIDE SEQUENCE [LARGE SCALE GENOMIC DNA]</scope>
    <source>
        <strain evidence="9">cv. V14167</strain>
    </source>
</reference>
<protein>
    <submittedName>
        <fullName evidence="10">Uncharacterized protein LOC107481794 isoform X1</fullName>
    </submittedName>
</protein>
<feature type="transmembrane region" description="Helical" evidence="7">
    <location>
        <begin position="294"/>
        <end position="315"/>
    </location>
</feature>
<dbReference type="InterPro" id="IPR036259">
    <property type="entry name" value="MFS_trans_sf"/>
</dbReference>
<sequence length="473" mass="50875">MRSERMTLVLVNLAGIMEKADETLLPGVYKEVGAAFRADPTSLGSLTLFRSLVQSLCYPLAAYLATRHNRAHVIALGAFLWAAATFLVAISSTFLQVAISRGLNGIGLAIVGPAIQSLVADSTDDCNRGMAFGWLALTGNIGSIIGGLFSVLIASTSVAGIPGWRIAFHLVAFISVIVGILVRLFANDPHFPNIKSTAHPIPENKSMPFSSQMKELLKEAKSVMRIPSFQIIVAQGISGSFPWSALSFATLWLELIGFSHVTTGLIWTLFILATSFGGKMGDILSQRLPNSGRIMMSQISSASAVPLAAILLLGLPHDPSSAFIHGLVFFIMGLSISWNGSATNNPIFAEIVSEKSRAAIYALDRSFESILASFAPPIVGLLAQHVYGYKPPKRSSDSVDKENGASLAKALYTAIGIPMIICCSIYSFLYSTYPKDRERARMIVLVDSEMQQLEGEEIVVGVDDNDEKVSLSR</sequence>
<dbReference type="Gene3D" id="1.20.1250.20">
    <property type="entry name" value="MFS general substrate transporter like domains"/>
    <property type="match status" value="2"/>
</dbReference>
<dbReference type="GO" id="GO:0016020">
    <property type="term" value="C:membrane"/>
    <property type="evidence" value="ECO:0007669"/>
    <property type="project" value="UniProtKB-SubCell"/>
</dbReference>
<feature type="transmembrane region" description="Helical" evidence="7">
    <location>
        <begin position="321"/>
        <end position="338"/>
    </location>
</feature>
<dbReference type="Proteomes" id="UP000515211">
    <property type="component" value="Chromosome 3"/>
</dbReference>
<dbReference type="RefSeq" id="XP_015957594.1">
    <property type="nucleotide sequence ID" value="XM_016102108.3"/>
</dbReference>
<comment type="subcellular location">
    <subcellularLocation>
        <location evidence="1">Membrane</location>
        <topology evidence="1">Multi-pass membrane protein</topology>
    </subcellularLocation>
</comment>
<feature type="transmembrane region" description="Helical" evidence="7">
    <location>
        <begin position="166"/>
        <end position="186"/>
    </location>
</feature>
<evidence type="ECO:0000313" key="10">
    <source>
        <dbReference type="RefSeq" id="XP_015957594.1"/>
    </source>
</evidence>
<evidence type="ECO:0000256" key="6">
    <source>
        <dbReference type="ARBA" id="ARBA00024338"/>
    </source>
</evidence>
<feature type="transmembrane region" description="Helical" evidence="7">
    <location>
        <begin position="73"/>
        <end position="95"/>
    </location>
</feature>
<evidence type="ECO:0000256" key="7">
    <source>
        <dbReference type="SAM" id="Phobius"/>
    </source>
</evidence>
<feature type="transmembrane region" description="Helical" evidence="7">
    <location>
        <begin position="410"/>
        <end position="433"/>
    </location>
</feature>
<evidence type="ECO:0000313" key="9">
    <source>
        <dbReference type="Proteomes" id="UP000515211"/>
    </source>
</evidence>
<reference evidence="10" key="2">
    <citation type="submission" date="2025-08" db="UniProtKB">
        <authorList>
            <consortium name="RefSeq"/>
        </authorList>
    </citation>
    <scope>IDENTIFICATION</scope>
    <source>
        <tissue evidence="10">Whole plant</tissue>
    </source>
</reference>
<gene>
    <name evidence="10" type="primary">LOC107481794</name>
</gene>